<accession>A0A6J5LGB0</accession>
<proteinExistence type="predicted"/>
<evidence type="ECO:0000313" key="2">
    <source>
        <dbReference type="EMBL" id="CAB4131990.1"/>
    </source>
</evidence>
<dbReference type="EMBL" id="LR796254">
    <property type="protein sequence ID" value="CAB4131990.1"/>
    <property type="molecule type" value="Genomic_DNA"/>
</dbReference>
<feature type="region of interest" description="Disordered" evidence="1">
    <location>
        <begin position="53"/>
        <end position="77"/>
    </location>
</feature>
<reference evidence="2" key="1">
    <citation type="submission" date="2020-04" db="EMBL/GenBank/DDBJ databases">
        <authorList>
            <person name="Chiriac C."/>
            <person name="Salcher M."/>
            <person name="Ghai R."/>
            <person name="Kavagutti S V."/>
        </authorList>
    </citation>
    <scope>NUCLEOTIDE SEQUENCE</scope>
</reference>
<organism evidence="2">
    <name type="scientific">uncultured Caudovirales phage</name>
    <dbReference type="NCBI Taxonomy" id="2100421"/>
    <lineage>
        <taxon>Viruses</taxon>
        <taxon>Duplodnaviria</taxon>
        <taxon>Heunggongvirae</taxon>
        <taxon>Uroviricota</taxon>
        <taxon>Caudoviricetes</taxon>
        <taxon>Peduoviridae</taxon>
        <taxon>Maltschvirus</taxon>
        <taxon>Maltschvirus maltsch</taxon>
    </lineage>
</organism>
<sequence length="77" mass="8866">MTQEAIARRAAKDIIKGYDIQTRIEMAIKEALAQEQEPTNIERHEANIQKFLGAPQQPEQEPVAWRAPNWGHGDDEW</sequence>
<protein>
    <submittedName>
        <fullName evidence="2">Uncharacterized protein</fullName>
    </submittedName>
</protein>
<evidence type="ECO:0000256" key="1">
    <source>
        <dbReference type="SAM" id="MobiDB-lite"/>
    </source>
</evidence>
<gene>
    <name evidence="2" type="ORF">UFOVP135_70</name>
</gene>
<feature type="non-terminal residue" evidence="2">
    <location>
        <position position="77"/>
    </location>
</feature>
<name>A0A6J5LGB0_9CAUD</name>